<sequence length="217" mass="24226">MTQSSGMCLPWILPWQKNMTLDPIQKLVTAAKDDDRRQLTRNWRESKLAELNYVGLTSVQDLVGMKIVEHSALVTSAFASAIGWQTVNLIPYVLGIWFGGLILVLTSIFIATAQSIAVYRLTTSDEGLDELAGLLGNNPQDPGSSQPRRFQVLAWQMPVMLLNLSITLFLVGLLCQIFNSYTMTRKDVKEVILTSIALAFAVSCWLVSVLTMYWKKP</sequence>
<dbReference type="EMBL" id="LVKK01000075">
    <property type="protein sequence ID" value="OAG37234.1"/>
    <property type="molecule type" value="Genomic_DNA"/>
</dbReference>
<evidence type="ECO:0000313" key="2">
    <source>
        <dbReference type="EMBL" id="OAG37234.1"/>
    </source>
</evidence>
<gene>
    <name evidence="2" type="ORF">AYO21_08533</name>
</gene>
<reference evidence="2 3" key="1">
    <citation type="submission" date="2016-03" db="EMBL/GenBank/DDBJ databases">
        <title>Draft genome sequence of the Fonsecaea monophora CBS 269.37.</title>
        <authorList>
            <person name="Bombassaro A."/>
            <person name="Vinicius W.A."/>
            <person name="De Hoog S."/>
            <person name="Sun J."/>
            <person name="Souza E.M."/>
            <person name="Raittz R.T."/>
            <person name="Costa F."/>
            <person name="Leao A.C."/>
            <person name="Tadra-Sfeir M.Z."/>
            <person name="Baura V."/>
            <person name="Balsanelli E."/>
            <person name="Pedrosa F.O."/>
            <person name="Moreno L.F."/>
            <person name="Steffens M.B."/>
            <person name="Xi L."/>
            <person name="Bocca A.L."/>
            <person name="Felipe M.S."/>
            <person name="Teixeira M."/>
            <person name="Telles Filho F.Q."/>
            <person name="Azevedo C.M."/>
            <person name="Gomes R."/>
            <person name="Vicente V.A."/>
        </authorList>
    </citation>
    <scope>NUCLEOTIDE SEQUENCE [LARGE SCALE GENOMIC DNA]</scope>
    <source>
        <strain evidence="2 3">CBS 269.37</strain>
    </source>
</reference>
<comment type="caution">
    <text evidence="2">The sequence shown here is derived from an EMBL/GenBank/DDBJ whole genome shotgun (WGS) entry which is preliminary data.</text>
</comment>
<dbReference type="Proteomes" id="UP000077002">
    <property type="component" value="Unassembled WGS sequence"/>
</dbReference>
<feature type="transmembrane region" description="Helical" evidence="1">
    <location>
        <begin position="191"/>
        <end position="214"/>
    </location>
</feature>
<dbReference type="GeneID" id="34603676"/>
<dbReference type="AlphaFoldDB" id="A0A177EYS9"/>
<dbReference type="RefSeq" id="XP_022509186.1">
    <property type="nucleotide sequence ID" value="XM_022658476.1"/>
</dbReference>
<accession>A0A177EYS9</accession>
<feature type="transmembrane region" description="Helical" evidence="1">
    <location>
        <begin position="159"/>
        <end position="179"/>
    </location>
</feature>
<keyword evidence="1" id="KW-0472">Membrane</keyword>
<dbReference type="OrthoDB" id="2150604at2759"/>
<keyword evidence="3" id="KW-1185">Reference proteome</keyword>
<evidence type="ECO:0000313" key="3">
    <source>
        <dbReference type="Proteomes" id="UP000077002"/>
    </source>
</evidence>
<feature type="transmembrane region" description="Helical" evidence="1">
    <location>
        <begin position="89"/>
        <end position="111"/>
    </location>
</feature>
<keyword evidence="1" id="KW-1133">Transmembrane helix</keyword>
<evidence type="ECO:0000256" key="1">
    <source>
        <dbReference type="SAM" id="Phobius"/>
    </source>
</evidence>
<name>A0A177EYS9_9EURO</name>
<keyword evidence="1" id="KW-0812">Transmembrane</keyword>
<organism evidence="2 3">
    <name type="scientific">Fonsecaea monophora</name>
    <dbReference type="NCBI Taxonomy" id="254056"/>
    <lineage>
        <taxon>Eukaryota</taxon>
        <taxon>Fungi</taxon>
        <taxon>Dikarya</taxon>
        <taxon>Ascomycota</taxon>
        <taxon>Pezizomycotina</taxon>
        <taxon>Eurotiomycetes</taxon>
        <taxon>Chaetothyriomycetidae</taxon>
        <taxon>Chaetothyriales</taxon>
        <taxon>Herpotrichiellaceae</taxon>
        <taxon>Fonsecaea</taxon>
    </lineage>
</organism>
<protein>
    <submittedName>
        <fullName evidence="2">Uncharacterized protein</fullName>
    </submittedName>
</protein>
<proteinExistence type="predicted"/>